<dbReference type="InterPro" id="IPR016135">
    <property type="entry name" value="UBQ-conjugating_enzyme/RWD"/>
</dbReference>
<dbReference type="InterPro" id="IPR000608">
    <property type="entry name" value="UBC"/>
</dbReference>
<organism evidence="2">
    <name type="scientific">Candidatus Heimdallarchaeum aukensis</name>
    <dbReference type="NCBI Taxonomy" id="2876573"/>
    <lineage>
        <taxon>Archaea</taxon>
        <taxon>Promethearchaeati</taxon>
        <taxon>Candidatus Heimdallarchaeota</taxon>
        <taxon>Candidatus Heimdallarchaeia (ex Rinke et al. 2021) (nom. nud.)</taxon>
        <taxon>Candidatus Heimdallarchaeales</taxon>
        <taxon>Candidatus Heimdallarchaeaceae</taxon>
        <taxon>Candidatus Heimdallarchaeum</taxon>
    </lineage>
</organism>
<sequence>MSLDEEEFFARLAIEANELKRELPTFKPVDGDMTHLRGFIFGTGLYEGGVFVLDIIIPREYPFKPPKVECLTKIFHPNFFNRRICVGVLGADWTPANNLVDVIESIRFLLGEPNPDDPLNSTAANLMKRDLKAFEQKAREYVEKYASFSQIQEYGL</sequence>
<proteinExistence type="predicted"/>
<protein>
    <submittedName>
        <fullName evidence="2">Ubiquitin-conjugating enzyme E2</fullName>
    </submittedName>
</protein>
<dbReference type="Gene3D" id="3.10.110.10">
    <property type="entry name" value="Ubiquitin Conjugating Enzyme"/>
    <property type="match status" value="1"/>
</dbReference>
<dbReference type="Proteomes" id="UP001201020">
    <property type="component" value="Chromosome"/>
</dbReference>
<name>A0A9Y1BII0_9ARCH</name>
<evidence type="ECO:0000313" key="2">
    <source>
        <dbReference type="EMBL" id="UJG39738.1"/>
    </source>
</evidence>
<dbReference type="SUPFAM" id="SSF54495">
    <property type="entry name" value="UBC-like"/>
    <property type="match status" value="1"/>
</dbReference>
<evidence type="ECO:0000259" key="1">
    <source>
        <dbReference type="PROSITE" id="PS50127"/>
    </source>
</evidence>
<reference evidence="2" key="1">
    <citation type="journal article" date="2022" name="Nat. Microbiol.">
        <title>Unique mobile elements and scalable gene flow at the prokaryote-eukaryote boundary revealed by circularized Asgard archaea genomes.</title>
        <authorList>
            <person name="Wu F."/>
            <person name="Speth D.R."/>
            <person name="Philosof A."/>
            <person name="Cremiere A."/>
            <person name="Narayanan A."/>
            <person name="Barco R.A."/>
            <person name="Connon S.A."/>
            <person name="Amend J.P."/>
            <person name="Antoshechkin I.A."/>
            <person name="Orphan V.J."/>
        </authorList>
    </citation>
    <scope>NUCLEOTIDE SEQUENCE</scope>
    <source>
        <strain evidence="2">PM71</strain>
    </source>
</reference>
<dbReference type="EMBL" id="CP084166">
    <property type="protein sequence ID" value="UJG39738.1"/>
    <property type="molecule type" value="Genomic_DNA"/>
</dbReference>
<dbReference type="Pfam" id="PF00179">
    <property type="entry name" value="UQ_con"/>
    <property type="match status" value="1"/>
</dbReference>
<feature type="domain" description="UBC core" evidence="1">
    <location>
        <begin position="7"/>
        <end position="147"/>
    </location>
</feature>
<dbReference type="PANTHER" id="PTHR24068">
    <property type="entry name" value="UBIQUITIN-CONJUGATING ENZYME E2"/>
    <property type="match status" value="1"/>
</dbReference>
<accession>A0A9Y1BII0</accession>
<dbReference type="PROSITE" id="PS50127">
    <property type="entry name" value="UBC_2"/>
    <property type="match status" value="1"/>
</dbReference>
<dbReference type="AlphaFoldDB" id="A0A9Y1BII0"/>
<dbReference type="SMART" id="SM00212">
    <property type="entry name" value="UBCc"/>
    <property type="match status" value="1"/>
</dbReference>
<gene>
    <name evidence="2" type="ORF">K9W45_07670</name>
</gene>